<reference evidence="2" key="1">
    <citation type="journal article" date="2018" name="Genome Biol.">
        <title>SKESA: strategic k-mer extension for scrupulous assemblies.</title>
        <authorList>
            <person name="Souvorov A."/>
            <person name="Agarwala R."/>
            <person name="Lipman D.J."/>
        </authorList>
    </citation>
    <scope>NUCLEOTIDE SEQUENCE</scope>
    <source>
        <strain evidence="2">SL1344</strain>
    </source>
</reference>
<accession>A0A718RIY8</accession>
<comment type="caution">
    <text evidence="2">The sequence shown here is derived from an EMBL/GenBank/DDBJ whole genome shotgun (WGS) entry which is preliminary data.</text>
</comment>
<organism evidence="2">
    <name type="scientific">Salmonella typhimurium (strain SL1344)</name>
    <dbReference type="NCBI Taxonomy" id="216597"/>
    <lineage>
        <taxon>Bacteria</taxon>
        <taxon>Pseudomonadati</taxon>
        <taxon>Pseudomonadota</taxon>
        <taxon>Gammaproteobacteria</taxon>
        <taxon>Enterobacterales</taxon>
        <taxon>Enterobacteriaceae</taxon>
        <taxon>Salmonella</taxon>
    </lineage>
</organism>
<reference evidence="2" key="2">
    <citation type="submission" date="2019-01" db="EMBL/GenBank/DDBJ databases">
        <authorList>
            <consortium name="NCBI Pathogen Detection Project"/>
        </authorList>
    </citation>
    <scope>NUCLEOTIDE SEQUENCE</scope>
    <source>
        <strain evidence="2">SL1344</strain>
    </source>
</reference>
<evidence type="ECO:0000313" key="2">
    <source>
        <dbReference type="EMBL" id="HAD6716146.1"/>
    </source>
</evidence>
<proteinExistence type="predicted"/>
<evidence type="ECO:0000256" key="1">
    <source>
        <dbReference type="SAM" id="MobiDB-lite"/>
    </source>
</evidence>
<name>A0A718RIY8_SALTS</name>
<dbReference type="AlphaFoldDB" id="A0A718RIY8"/>
<dbReference type="EMBL" id="DAAPLT010000007">
    <property type="protein sequence ID" value="HAD6716146.1"/>
    <property type="molecule type" value="Genomic_DNA"/>
</dbReference>
<sequence>MSLLSRPVSCVPCFFLHSDGALRSGVLRDSPGWGNGKAPSECSETQNNLR</sequence>
<gene>
    <name evidence="2" type="ORF">G1X19_10870</name>
</gene>
<protein>
    <submittedName>
        <fullName evidence="2">CxxxxCH/CxxCH domain-containing protein</fullName>
    </submittedName>
</protein>
<feature type="region of interest" description="Disordered" evidence="1">
    <location>
        <begin position="30"/>
        <end position="50"/>
    </location>
</feature>